<comment type="caution">
    <text evidence="3">The sequence shown here is derived from an EMBL/GenBank/DDBJ whole genome shotgun (WGS) entry which is preliminary data.</text>
</comment>
<evidence type="ECO:0000259" key="2">
    <source>
        <dbReference type="Pfam" id="PF22725"/>
    </source>
</evidence>
<dbReference type="GO" id="GO:0000166">
    <property type="term" value="F:nucleotide binding"/>
    <property type="evidence" value="ECO:0007669"/>
    <property type="project" value="InterPro"/>
</dbReference>
<dbReference type="RefSeq" id="WP_183772845.1">
    <property type="nucleotide sequence ID" value="NZ_JACHFW010000004.1"/>
</dbReference>
<organism evidence="3 4">
    <name type="scientific">Catenibacillus scindens</name>
    <dbReference type="NCBI Taxonomy" id="673271"/>
    <lineage>
        <taxon>Bacteria</taxon>
        <taxon>Bacillati</taxon>
        <taxon>Bacillota</taxon>
        <taxon>Clostridia</taxon>
        <taxon>Lachnospirales</taxon>
        <taxon>Lachnospiraceae</taxon>
        <taxon>Catenibacillus</taxon>
    </lineage>
</organism>
<dbReference type="Pfam" id="PF22725">
    <property type="entry name" value="GFO_IDH_MocA_C3"/>
    <property type="match status" value="1"/>
</dbReference>
<dbReference type="Proteomes" id="UP000543642">
    <property type="component" value="Unassembled WGS sequence"/>
</dbReference>
<dbReference type="InterPro" id="IPR036291">
    <property type="entry name" value="NAD(P)-bd_dom_sf"/>
</dbReference>
<dbReference type="InterPro" id="IPR055170">
    <property type="entry name" value="GFO_IDH_MocA-like_dom"/>
</dbReference>
<dbReference type="Gene3D" id="3.30.360.10">
    <property type="entry name" value="Dihydrodipicolinate Reductase, domain 2"/>
    <property type="match status" value="1"/>
</dbReference>
<evidence type="ECO:0000313" key="4">
    <source>
        <dbReference type="Proteomes" id="UP000543642"/>
    </source>
</evidence>
<evidence type="ECO:0000259" key="1">
    <source>
        <dbReference type="Pfam" id="PF01408"/>
    </source>
</evidence>
<sequence>MTIGTIGTGQIVEKILTSIGKTRHLKCSAVYSRAKEKGQALAKRFGIPAVYTDMEAFLNAPDIDIIYIASPNSLHYSQAKMALEHGKHVIVEKPMTPYYGQTKELFDLALEKGLLCFEASTIGHAPNFAIMKEHLEEIGRTRLVLCSYSQYSSRYDLLRKDEVTNMFDPAFCGGALMDINYYNIYTVTALFGRPGQVVYYPNRYKNGIDTSGILMMIYPDFVCQCTGAKDTWGANGVQIQGEDGYIFVAGSTNESGPVKVVTKVSEKIYDVQPDGNQWYYEFQSLDRLFYDGDMERCKALMQATLDTAWVLEEGRKSAAMDF</sequence>
<dbReference type="AlphaFoldDB" id="A0A7W8H9B8"/>
<proteinExistence type="predicted"/>
<accession>A0A7W8H9B8</accession>
<dbReference type="SUPFAM" id="SSF55347">
    <property type="entry name" value="Glyceraldehyde-3-phosphate dehydrogenase-like, C-terminal domain"/>
    <property type="match status" value="1"/>
</dbReference>
<reference evidence="3 4" key="1">
    <citation type="submission" date="2020-08" db="EMBL/GenBank/DDBJ databases">
        <title>Genomic Encyclopedia of Type Strains, Phase IV (KMG-IV): sequencing the most valuable type-strain genomes for metagenomic binning, comparative biology and taxonomic classification.</title>
        <authorList>
            <person name="Goeker M."/>
        </authorList>
    </citation>
    <scope>NUCLEOTIDE SEQUENCE [LARGE SCALE GENOMIC DNA]</scope>
    <source>
        <strain evidence="3 4">DSM 106146</strain>
    </source>
</reference>
<dbReference type="PANTHER" id="PTHR43054:SF1">
    <property type="entry name" value="SCYLLO-INOSITOL 2-DEHYDROGENASE (NADP(+)) IOLU"/>
    <property type="match status" value="1"/>
</dbReference>
<dbReference type="Gene3D" id="3.40.50.720">
    <property type="entry name" value="NAD(P)-binding Rossmann-like Domain"/>
    <property type="match status" value="1"/>
</dbReference>
<keyword evidence="4" id="KW-1185">Reference proteome</keyword>
<dbReference type="SUPFAM" id="SSF51735">
    <property type="entry name" value="NAD(P)-binding Rossmann-fold domains"/>
    <property type="match status" value="1"/>
</dbReference>
<dbReference type="Pfam" id="PF01408">
    <property type="entry name" value="GFO_IDH_MocA"/>
    <property type="match status" value="1"/>
</dbReference>
<dbReference type="InterPro" id="IPR000683">
    <property type="entry name" value="Gfo/Idh/MocA-like_OxRdtase_N"/>
</dbReference>
<dbReference type="PANTHER" id="PTHR43054">
    <property type="match status" value="1"/>
</dbReference>
<evidence type="ECO:0000313" key="3">
    <source>
        <dbReference type="EMBL" id="MBB5264299.1"/>
    </source>
</evidence>
<name>A0A7W8H9B8_9FIRM</name>
<protein>
    <submittedName>
        <fullName evidence="3">Putative dehydrogenase</fullName>
    </submittedName>
</protein>
<dbReference type="EMBL" id="JACHFW010000004">
    <property type="protein sequence ID" value="MBB5264299.1"/>
    <property type="molecule type" value="Genomic_DNA"/>
</dbReference>
<feature type="domain" description="Gfo/Idh/MocA-like oxidoreductase N-terminal" evidence="1">
    <location>
        <begin position="2"/>
        <end position="117"/>
    </location>
</feature>
<gene>
    <name evidence="3" type="ORF">HNP82_001410</name>
</gene>
<feature type="domain" description="GFO/IDH/MocA-like oxidoreductase" evidence="2">
    <location>
        <begin position="137"/>
        <end position="246"/>
    </location>
</feature>